<protein>
    <submittedName>
        <fullName evidence="2">Epoxide hydrolase</fullName>
    </submittedName>
</protein>
<dbReference type="Pfam" id="PF00561">
    <property type="entry name" value="Abhydrolase_1"/>
    <property type="match status" value="1"/>
</dbReference>
<dbReference type="EMBL" id="JAATWM020000047">
    <property type="protein sequence ID" value="KAF9871143.1"/>
    <property type="molecule type" value="Genomic_DNA"/>
</dbReference>
<keyword evidence="2" id="KW-0378">Hydrolase</keyword>
<reference evidence="2" key="2">
    <citation type="submission" date="2020-11" db="EMBL/GenBank/DDBJ databases">
        <title>Whole genome sequencing of Colletotrichum sp.</title>
        <authorList>
            <person name="Li H."/>
        </authorList>
    </citation>
    <scope>NUCLEOTIDE SEQUENCE</scope>
    <source>
        <strain evidence="2">CkLH20</strain>
    </source>
</reference>
<dbReference type="PRINTS" id="PR00111">
    <property type="entry name" value="ABHYDROLASE"/>
</dbReference>
<dbReference type="SUPFAM" id="SSF53474">
    <property type="entry name" value="alpha/beta-Hydrolases"/>
    <property type="match status" value="1"/>
</dbReference>
<name>A0A9P6HUR8_9PEZI</name>
<dbReference type="RefSeq" id="XP_038740604.1">
    <property type="nucleotide sequence ID" value="XM_038894026.1"/>
</dbReference>
<dbReference type="Gene3D" id="3.40.50.1820">
    <property type="entry name" value="alpha/beta hydrolase"/>
    <property type="match status" value="1"/>
</dbReference>
<proteinExistence type="predicted"/>
<dbReference type="GO" id="GO:0046464">
    <property type="term" value="P:acylglycerol catabolic process"/>
    <property type="evidence" value="ECO:0007669"/>
    <property type="project" value="TreeGrafter"/>
</dbReference>
<accession>A0A9P6HUR8</accession>
<comment type="caution">
    <text evidence="2">The sequence shown here is derived from an EMBL/GenBank/DDBJ whole genome shotgun (WGS) entry which is preliminary data.</text>
</comment>
<dbReference type="InterPro" id="IPR000073">
    <property type="entry name" value="AB_hydrolase_1"/>
</dbReference>
<keyword evidence="3" id="KW-1185">Reference proteome</keyword>
<dbReference type="PRINTS" id="PR00412">
    <property type="entry name" value="EPOXHYDRLASE"/>
</dbReference>
<dbReference type="PANTHER" id="PTHR43798:SF33">
    <property type="entry name" value="HYDROLASE, PUTATIVE (AFU_ORTHOLOGUE AFUA_2G14860)-RELATED"/>
    <property type="match status" value="1"/>
</dbReference>
<dbReference type="GO" id="GO:0016020">
    <property type="term" value="C:membrane"/>
    <property type="evidence" value="ECO:0007669"/>
    <property type="project" value="TreeGrafter"/>
</dbReference>
<gene>
    <name evidence="2" type="ORF">CkaCkLH20_11312</name>
</gene>
<reference evidence="2" key="1">
    <citation type="submission" date="2020-03" db="EMBL/GenBank/DDBJ databases">
        <authorList>
            <person name="He L."/>
        </authorList>
    </citation>
    <scope>NUCLEOTIDE SEQUENCE</scope>
    <source>
        <strain evidence="2">CkLH20</strain>
    </source>
</reference>
<dbReference type="GO" id="GO:0047372">
    <property type="term" value="F:monoacylglycerol lipase activity"/>
    <property type="evidence" value="ECO:0007669"/>
    <property type="project" value="TreeGrafter"/>
</dbReference>
<dbReference type="InterPro" id="IPR050266">
    <property type="entry name" value="AB_hydrolase_sf"/>
</dbReference>
<dbReference type="GeneID" id="62167100"/>
<dbReference type="PANTHER" id="PTHR43798">
    <property type="entry name" value="MONOACYLGLYCEROL LIPASE"/>
    <property type="match status" value="1"/>
</dbReference>
<sequence>MDSLVQKQLINSRSLQYNYYVSPTSNISTSSPTLVLLHGFPDSAAAWHSLVPLLTAVGFRLLIPDLLGYGNTSKPWDPFYFNSRAMASDIMELLDHENIKNFVSIGHDWGSFLAHRLYLWHPDRVDALVVGAYSYDRVVRDPIDIEAQAAEYNRTLGWPVKLYYNFLAGPEAPDLISGHPESFLMSGYGVDNAMNETFGRRDGLRNWLTADKRRALQPWARDLLATQGSPPTVAFRSPLMWYRALVQNAHLEVEKTLPKELDVIRVPFLHIGGVNDPVCPPAIFDNPDLQALWPDFTSKVFNDCGHFLPFEKPVDMAETIIQWLQSKNITSISG</sequence>
<evidence type="ECO:0000313" key="2">
    <source>
        <dbReference type="EMBL" id="KAF9871143.1"/>
    </source>
</evidence>
<dbReference type="AlphaFoldDB" id="A0A9P6HUR8"/>
<evidence type="ECO:0000259" key="1">
    <source>
        <dbReference type="Pfam" id="PF00561"/>
    </source>
</evidence>
<feature type="domain" description="AB hydrolase-1" evidence="1">
    <location>
        <begin position="32"/>
        <end position="313"/>
    </location>
</feature>
<organism evidence="2 3">
    <name type="scientific">Colletotrichum karsti</name>
    <dbReference type="NCBI Taxonomy" id="1095194"/>
    <lineage>
        <taxon>Eukaryota</taxon>
        <taxon>Fungi</taxon>
        <taxon>Dikarya</taxon>
        <taxon>Ascomycota</taxon>
        <taxon>Pezizomycotina</taxon>
        <taxon>Sordariomycetes</taxon>
        <taxon>Hypocreomycetidae</taxon>
        <taxon>Glomerellales</taxon>
        <taxon>Glomerellaceae</taxon>
        <taxon>Colletotrichum</taxon>
        <taxon>Colletotrichum boninense species complex</taxon>
    </lineage>
</organism>
<dbReference type="InterPro" id="IPR000639">
    <property type="entry name" value="Epox_hydrolase-like"/>
</dbReference>
<evidence type="ECO:0000313" key="3">
    <source>
        <dbReference type="Proteomes" id="UP000781932"/>
    </source>
</evidence>
<dbReference type="Proteomes" id="UP000781932">
    <property type="component" value="Unassembled WGS sequence"/>
</dbReference>
<dbReference type="InterPro" id="IPR029058">
    <property type="entry name" value="AB_hydrolase_fold"/>
</dbReference>
<dbReference type="OrthoDB" id="408373at2759"/>